<evidence type="ECO:0000313" key="5">
    <source>
        <dbReference type="EMBL" id="MFC3762899.1"/>
    </source>
</evidence>
<dbReference type="Proteomes" id="UP001595699">
    <property type="component" value="Unassembled WGS sequence"/>
</dbReference>
<dbReference type="InterPro" id="IPR057326">
    <property type="entry name" value="KR_dom"/>
</dbReference>
<dbReference type="CDD" id="cd05233">
    <property type="entry name" value="SDR_c"/>
    <property type="match status" value="1"/>
</dbReference>
<dbReference type="InterPro" id="IPR002347">
    <property type="entry name" value="SDR_fam"/>
</dbReference>
<evidence type="ECO:0000256" key="1">
    <source>
        <dbReference type="ARBA" id="ARBA00006484"/>
    </source>
</evidence>
<organism evidence="5 6">
    <name type="scientific">Tenggerimyces flavus</name>
    <dbReference type="NCBI Taxonomy" id="1708749"/>
    <lineage>
        <taxon>Bacteria</taxon>
        <taxon>Bacillati</taxon>
        <taxon>Actinomycetota</taxon>
        <taxon>Actinomycetes</taxon>
        <taxon>Propionibacteriales</taxon>
        <taxon>Nocardioidaceae</taxon>
        <taxon>Tenggerimyces</taxon>
    </lineage>
</organism>
<dbReference type="PANTHER" id="PTHR44196:SF1">
    <property type="entry name" value="DEHYDROGENASE_REDUCTASE SDR FAMILY MEMBER 7B"/>
    <property type="match status" value="1"/>
</dbReference>
<reference evidence="6" key="1">
    <citation type="journal article" date="2019" name="Int. J. Syst. Evol. Microbiol.">
        <title>The Global Catalogue of Microorganisms (GCM) 10K type strain sequencing project: providing services to taxonomists for standard genome sequencing and annotation.</title>
        <authorList>
            <consortium name="The Broad Institute Genomics Platform"/>
            <consortium name="The Broad Institute Genome Sequencing Center for Infectious Disease"/>
            <person name="Wu L."/>
            <person name="Ma J."/>
        </authorList>
    </citation>
    <scope>NUCLEOTIDE SEQUENCE [LARGE SCALE GENOMIC DNA]</scope>
    <source>
        <strain evidence="6">CGMCC 4.7241</strain>
    </source>
</reference>
<dbReference type="PRINTS" id="PR00080">
    <property type="entry name" value="SDRFAMILY"/>
</dbReference>
<dbReference type="PRINTS" id="PR00081">
    <property type="entry name" value="GDHRDH"/>
</dbReference>
<proteinExistence type="inferred from homology"/>
<evidence type="ECO:0000256" key="2">
    <source>
        <dbReference type="ARBA" id="ARBA00023002"/>
    </source>
</evidence>
<dbReference type="SMART" id="SM00822">
    <property type="entry name" value="PKS_KR"/>
    <property type="match status" value="1"/>
</dbReference>
<comment type="caution">
    <text evidence="5">The sequence shown here is derived from an EMBL/GenBank/DDBJ whole genome shotgun (WGS) entry which is preliminary data.</text>
</comment>
<evidence type="ECO:0000259" key="4">
    <source>
        <dbReference type="SMART" id="SM00822"/>
    </source>
</evidence>
<dbReference type="EMBL" id="JBHRZH010000016">
    <property type="protein sequence ID" value="MFC3762899.1"/>
    <property type="molecule type" value="Genomic_DNA"/>
</dbReference>
<dbReference type="InterPro" id="IPR036291">
    <property type="entry name" value="NAD(P)-bd_dom_sf"/>
</dbReference>
<sequence>MSRWYRAALGPSWSPVGLDRIRVAVGGRVVLVTGASSGIGEQTAELLGAAGATVLLTARRGDLLAALAERIVSRGGRAIPYAADLADPEAVDELATRLLADHDRIDVVVSNAGKSIRRSLTDTADRFHDVTRGNAVNFLGPVRLLSALLPRMRARRSGQVVNVSSLSVDLPAANFAVYSATKSAFEAWLRSVAPELRADGVATTSIHFPLVHTAMSAPTYSTRLPGLTARQAAEVVARTLVTRQRLLVPWWVRLAGVLTNNAQGPYEAASAALLRRRS</sequence>
<dbReference type="Gene3D" id="3.40.50.720">
    <property type="entry name" value="NAD(P)-binding Rossmann-like Domain"/>
    <property type="match status" value="1"/>
</dbReference>
<dbReference type="Pfam" id="PF00106">
    <property type="entry name" value="adh_short"/>
    <property type="match status" value="1"/>
</dbReference>
<dbReference type="PANTHER" id="PTHR44196">
    <property type="entry name" value="DEHYDROGENASE/REDUCTASE SDR FAMILY MEMBER 7B"/>
    <property type="match status" value="1"/>
</dbReference>
<gene>
    <name evidence="5" type="ORF">ACFOUW_18810</name>
</gene>
<keyword evidence="6" id="KW-1185">Reference proteome</keyword>
<keyword evidence="2" id="KW-0560">Oxidoreductase</keyword>
<comment type="similarity">
    <text evidence="1 3">Belongs to the short-chain dehydrogenases/reductases (SDR) family.</text>
</comment>
<dbReference type="RefSeq" id="WP_205113797.1">
    <property type="nucleotide sequence ID" value="NZ_JAFBCM010000001.1"/>
</dbReference>
<name>A0ABV7YEX7_9ACTN</name>
<evidence type="ECO:0000313" key="6">
    <source>
        <dbReference type="Proteomes" id="UP001595699"/>
    </source>
</evidence>
<evidence type="ECO:0000256" key="3">
    <source>
        <dbReference type="RuleBase" id="RU000363"/>
    </source>
</evidence>
<accession>A0ABV7YEX7</accession>
<dbReference type="SUPFAM" id="SSF51735">
    <property type="entry name" value="NAD(P)-binding Rossmann-fold domains"/>
    <property type="match status" value="1"/>
</dbReference>
<protein>
    <submittedName>
        <fullName evidence="5">SDR family NAD(P)-dependent oxidoreductase</fullName>
    </submittedName>
</protein>
<feature type="domain" description="Ketoreductase" evidence="4">
    <location>
        <begin position="28"/>
        <end position="214"/>
    </location>
</feature>